<protein>
    <submittedName>
        <fullName evidence="1">ATP-binding protein</fullName>
    </submittedName>
</protein>
<dbReference type="CDD" id="cd00009">
    <property type="entry name" value="AAA"/>
    <property type="match status" value="1"/>
</dbReference>
<dbReference type="EMBL" id="CP027569">
    <property type="protein sequence ID" value="AVO26882.1"/>
    <property type="molecule type" value="Genomic_DNA"/>
</dbReference>
<dbReference type="Gene3D" id="3.40.50.300">
    <property type="entry name" value="P-loop containing nucleotide triphosphate hydrolases"/>
    <property type="match status" value="1"/>
</dbReference>
<keyword evidence="1" id="KW-0067">ATP-binding</keyword>
<evidence type="ECO:0000313" key="1">
    <source>
        <dbReference type="EMBL" id="AVO26882.1"/>
    </source>
</evidence>
<dbReference type="RefSeq" id="WP_027895147.1">
    <property type="nucleotide sequence ID" value="NZ_CATZAM010000015.1"/>
</dbReference>
<evidence type="ECO:0000313" key="2">
    <source>
        <dbReference type="Proteomes" id="UP000238358"/>
    </source>
</evidence>
<dbReference type="SUPFAM" id="SSF52540">
    <property type="entry name" value="P-loop containing nucleoside triphosphate hydrolases"/>
    <property type="match status" value="1"/>
</dbReference>
<proteinExistence type="predicted"/>
<dbReference type="PANTHER" id="PTHR11669:SF8">
    <property type="entry name" value="DNA POLYMERASE III SUBUNIT DELTA"/>
    <property type="match status" value="1"/>
</dbReference>
<dbReference type="PANTHER" id="PTHR11669">
    <property type="entry name" value="REPLICATION FACTOR C / DNA POLYMERASE III GAMMA-TAU SUBUNIT"/>
    <property type="match status" value="1"/>
</dbReference>
<dbReference type="InterPro" id="IPR001270">
    <property type="entry name" value="ClpA/B"/>
</dbReference>
<dbReference type="Pfam" id="PF13177">
    <property type="entry name" value="DNA_pol3_delta2"/>
    <property type="match status" value="1"/>
</dbReference>
<gene>
    <name evidence="1" type="ORF">C6Y28_04240</name>
</gene>
<sequence>MDRTLFDPIIGHGRLKEQFARLIDEDRVPHAMIFAGPAGVGKTMMAIAVASALVGRRVFPDLASREGEAVAGDKDDAFYLAPLGAMLKVDQFRQLQGELALQGEAGCRRVCIIDHVETMNTEFANRMLKILEEPPSGVCFILITDQPDLLLPTIISRCARFTFDPVSDEEMRQGLRRLKGDGGNWEEAILWGGGIVRTVLSYLEGQGTDKAHFALDFLTITAKHACPYAKWLAVSAVLTDTETTEILGWISLFLRDMAVLRSGAGRDYIRLKGYIHEMTELLPYWTDDAVFGLSQVLDEGLEAVSRHVNVRLVWDYVCIRAIRLRGGF</sequence>
<reference evidence="1 2" key="1">
    <citation type="journal article" date="2018" name="Genome Announc.">
        <title>Complete genomes of two Megasphaera elsdenii strains, NCIMB 702410 and ATCC 25940.</title>
        <authorList>
            <person name="Hatmaker E.A."/>
            <person name="O'Dell K."/>
            <person name="Riley L.A."/>
            <person name="Klingeman D.M."/>
            <person name="Guss A.M."/>
        </authorList>
    </citation>
    <scope>NUCLEOTIDE SEQUENCE [LARGE SCALE GENOMIC DNA]</scope>
    <source>
        <strain evidence="1 2">NCIMB702410</strain>
    </source>
</reference>
<name>A0A2S0M607_MEGEL</name>
<organism evidence="1 2">
    <name type="scientific">Megasphaera elsdenii</name>
    <dbReference type="NCBI Taxonomy" id="907"/>
    <lineage>
        <taxon>Bacteria</taxon>
        <taxon>Bacillati</taxon>
        <taxon>Bacillota</taxon>
        <taxon>Negativicutes</taxon>
        <taxon>Veillonellales</taxon>
        <taxon>Veillonellaceae</taxon>
        <taxon>Megasphaera</taxon>
    </lineage>
</organism>
<dbReference type="GO" id="GO:0005524">
    <property type="term" value="F:ATP binding"/>
    <property type="evidence" value="ECO:0007669"/>
    <property type="project" value="UniProtKB-KW"/>
</dbReference>
<dbReference type="Proteomes" id="UP000238358">
    <property type="component" value="Chromosome"/>
</dbReference>
<dbReference type="OrthoDB" id="9810148at2"/>
<dbReference type="InterPro" id="IPR027417">
    <property type="entry name" value="P-loop_NTPase"/>
</dbReference>
<dbReference type="AlphaFoldDB" id="A0A2S0M607"/>
<dbReference type="PRINTS" id="PR00300">
    <property type="entry name" value="CLPPROTEASEA"/>
</dbReference>
<keyword evidence="1" id="KW-0547">Nucleotide-binding</keyword>
<accession>A0A2S0M607</accession>
<dbReference type="GO" id="GO:0006261">
    <property type="term" value="P:DNA-templated DNA replication"/>
    <property type="evidence" value="ECO:0007669"/>
    <property type="project" value="TreeGrafter"/>
</dbReference>
<dbReference type="InterPro" id="IPR050238">
    <property type="entry name" value="DNA_Rep/Repair_Clamp_Loader"/>
</dbReference>